<comment type="similarity">
    <text evidence="1">Belongs to the 'phage' integrase family.</text>
</comment>
<evidence type="ECO:0000256" key="5">
    <source>
        <dbReference type="PROSITE-ProRule" id="PRU01248"/>
    </source>
</evidence>
<gene>
    <name evidence="8" type="ORF">BJ971_003373</name>
</gene>
<keyword evidence="9" id="KW-1185">Reference proteome</keyword>
<dbReference type="InterPro" id="IPR013762">
    <property type="entry name" value="Integrase-like_cat_sf"/>
</dbReference>
<evidence type="ECO:0000313" key="8">
    <source>
        <dbReference type="EMBL" id="MBB4762817.1"/>
    </source>
</evidence>
<evidence type="ECO:0000256" key="2">
    <source>
        <dbReference type="ARBA" id="ARBA00022908"/>
    </source>
</evidence>
<reference evidence="8 9" key="1">
    <citation type="submission" date="2020-08" db="EMBL/GenBank/DDBJ databases">
        <title>Sequencing the genomes of 1000 actinobacteria strains.</title>
        <authorList>
            <person name="Klenk H.-P."/>
        </authorList>
    </citation>
    <scope>NUCLEOTIDE SEQUENCE [LARGE SCALE GENOMIC DNA]</scope>
    <source>
        <strain evidence="8 9">DSM 43149</strain>
    </source>
</reference>
<dbReference type="GO" id="GO:0015074">
    <property type="term" value="P:DNA integration"/>
    <property type="evidence" value="ECO:0007669"/>
    <property type="project" value="UniProtKB-KW"/>
</dbReference>
<dbReference type="InterPro" id="IPR050090">
    <property type="entry name" value="Tyrosine_recombinase_XerCD"/>
</dbReference>
<dbReference type="Gene3D" id="1.10.150.130">
    <property type="match status" value="1"/>
</dbReference>
<dbReference type="AlphaFoldDB" id="A0A7W7MQL3"/>
<name>A0A7W7MQL3_9ACTN</name>
<dbReference type="InterPro" id="IPR010998">
    <property type="entry name" value="Integrase_recombinase_N"/>
</dbReference>
<keyword evidence="2" id="KW-0229">DNA integration</keyword>
<evidence type="ECO:0000256" key="4">
    <source>
        <dbReference type="ARBA" id="ARBA00023172"/>
    </source>
</evidence>
<proteinExistence type="inferred from homology"/>
<keyword evidence="4" id="KW-0233">DNA recombination</keyword>
<evidence type="ECO:0000256" key="1">
    <source>
        <dbReference type="ARBA" id="ARBA00008857"/>
    </source>
</evidence>
<dbReference type="InterPro" id="IPR002104">
    <property type="entry name" value="Integrase_catalytic"/>
</dbReference>
<dbReference type="PROSITE" id="PS51900">
    <property type="entry name" value="CB"/>
    <property type="match status" value="1"/>
</dbReference>
<dbReference type="PROSITE" id="PS51898">
    <property type="entry name" value="TYR_RECOMBINASE"/>
    <property type="match status" value="1"/>
</dbReference>
<dbReference type="PANTHER" id="PTHR30349:SF64">
    <property type="entry name" value="PROPHAGE INTEGRASE INTD-RELATED"/>
    <property type="match status" value="1"/>
</dbReference>
<organism evidence="8 9">
    <name type="scientific">Actinoplanes digitatis</name>
    <dbReference type="NCBI Taxonomy" id="1868"/>
    <lineage>
        <taxon>Bacteria</taxon>
        <taxon>Bacillati</taxon>
        <taxon>Actinomycetota</taxon>
        <taxon>Actinomycetes</taxon>
        <taxon>Micromonosporales</taxon>
        <taxon>Micromonosporaceae</taxon>
        <taxon>Actinoplanes</taxon>
    </lineage>
</organism>
<protein>
    <submittedName>
        <fullName evidence="8">Integrase</fullName>
    </submittedName>
</protein>
<dbReference type="InterPro" id="IPR004107">
    <property type="entry name" value="Integrase_SAM-like_N"/>
</dbReference>
<evidence type="ECO:0000313" key="9">
    <source>
        <dbReference type="Proteomes" id="UP000578112"/>
    </source>
</evidence>
<dbReference type="GO" id="GO:0003677">
    <property type="term" value="F:DNA binding"/>
    <property type="evidence" value="ECO:0007669"/>
    <property type="project" value="UniProtKB-UniRule"/>
</dbReference>
<dbReference type="Pfam" id="PF00589">
    <property type="entry name" value="Phage_integrase"/>
    <property type="match status" value="1"/>
</dbReference>
<sequence length="407" mass="45134">MGHVEDRWYKTVTGPDDKLVRVRTSRYGQGLRYRVRYIAPDGYERSKSFPDRAKKVAEEFLNGVEADKSRGSYVDPAAGRKPFDEFAKHWLRTHRMDESSRVGVRSRVRNHLIPFFGQRAVASIRPSTVREWAVWLASRDLADNTRVVLFAHLSAILTAAADDGLIAKNPCSARSVTAPTRTLPRVVPWTVGAVAAVRAAVSRRYRPVVDLGAGCGARQGEIFGLSADDFDAAGGWLTIRRQVKRVGSRLVFGLPKNDTERRVPLPDSVAHAVQAHVREFPPRAVVLPWEDPVHGREVTVPLLFTTQRQTALRQQVIAEQIWHPALKAAGIARSRANGMHALRHFYASALLDAGESVKAVAEWLGHADPAFTLRVYAHLMPDSPRRARLTLDALLGGDGPETAQRHG</sequence>
<dbReference type="InterPro" id="IPR044068">
    <property type="entry name" value="CB"/>
</dbReference>
<dbReference type="CDD" id="cd01189">
    <property type="entry name" value="INT_ICEBs1_C_like"/>
    <property type="match status" value="1"/>
</dbReference>
<evidence type="ECO:0000256" key="3">
    <source>
        <dbReference type="ARBA" id="ARBA00023125"/>
    </source>
</evidence>
<accession>A0A7W7MQL3</accession>
<dbReference type="Proteomes" id="UP000578112">
    <property type="component" value="Unassembled WGS sequence"/>
</dbReference>
<dbReference type="SUPFAM" id="SSF56349">
    <property type="entry name" value="DNA breaking-rejoining enzymes"/>
    <property type="match status" value="1"/>
</dbReference>
<feature type="domain" description="Tyr recombinase" evidence="6">
    <location>
        <begin position="182"/>
        <end position="389"/>
    </location>
</feature>
<keyword evidence="3 5" id="KW-0238">DNA-binding</keyword>
<dbReference type="InterPro" id="IPR011010">
    <property type="entry name" value="DNA_brk_join_enz"/>
</dbReference>
<comment type="caution">
    <text evidence="8">The sequence shown here is derived from an EMBL/GenBank/DDBJ whole genome shotgun (WGS) entry which is preliminary data.</text>
</comment>
<feature type="domain" description="Core-binding (CB)" evidence="7">
    <location>
        <begin position="81"/>
        <end position="161"/>
    </location>
</feature>
<evidence type="ECO:0000259" key="6">
    <source>
        <dbReference type="PROSITE" id="PS51898"/>
    </source>
</evidence>
<dbReference type="GO" id="GO:0006310">
    <property type="term" value="P:DNA recombination"/>
    <property type="evidence" value="ECO:0007669"/>
    <property type="project" value="UniProtKB-KW"/>
</dbReference>
<dbReference type="PANTHER" id="PTHR30349">
    <property type="entry name" value="PHAGE INTEGRASE-RELATED"/>
    <property type="match status" value="1"/>
</dbReference>
<dbReference type="RefSeq" id="WP_184994208.1">
    <property type="nucleotide sequence ID" value="NZ_BOMK01000006.1"/>
</dbReference>
<dbReference type="Pfam" id="PF14659">
    <property type="entry name" value="Phage_int_SAM_3"/>
    <property type="match status" value="1"/>
</dbReference>
<dbReference type="Gene3D" id="1.10.443.10">
    <property type="entry name" value="Intergrase catalytic core"/>
    <property type="match status" value="1"/>
</dbReference>
<evidence type="ECO:0000259" key="7">
    <source>
        <dbReference type="PROSITE" id="PS51900"/>
    </source>
</evidence>
<dbReference type="EMBL" id="JACHNH010000001">
    <property type="protein sequence ID" value="MBB4762817.1"/>
    <property type="molecule type" value="Genomic_DNA"/>
</dbReference>